<protein>
    <submittedName>
        <fullName evidence="2">Uncharacterized protein</fullName>
    </submittedName>
</protein>
<name>A0A2N1MRI4_9GLOM</name>
<dbReference type="Proteomes" id="UP000233469">
    <property type="component" value="Unassembled WGS sequence"/>
</dbReference>
<evidence type="ECO:0000313" key="2">
    <source>
        <dbReference type="EMBL" id="PKK64249.1"/>
    </source>
</evidence>
<feature type="compositionally biased region" description="Acidic residues" evidence="1">
    <location>
        <begin position="144"/>
        <end position="153"/>
    </location>
</feature>
<evidence type="ECO:0000313" key="3">
    <source>
        <dbReference type="Proteomes" id="UP000233469"/>
    </source>
</evidence>
<feature type="compositionally biased region" description="Polar residues" evidence="1">
    <location>
        <begin position="7"/>
        <end position="20"/>
    </location>
</feature>
<dbReference type="AlphaFoldDB" id="A0A2N1MRI4"/>
<reference evidence="2 3" key="1">
    <citation type="submission" date="2016-04" db="EMBL/GenBank/DDBJ databases">
        <title>Genome analyses suggest a sexual origin of heterokaryosis in a supposedly ancient asexual fungus.</title>
        <authorList>
            <person name="Ropars J."/>
            <person name="Sedzielewska K."/>
            <person name="Noel J."/>
            <person name="Charron P."/>
            <person name="Farinelli L."/>
            <person name="Marton T."/>
            <person name="Kruger M."/>
            <person name="Pelin A."/>
            <person name="Brachmann A."/>
            <person name="Corradi N."/>
        </authorList>
    </citation>
    <scope>NUCLEOTIDE SEQUENCE [LARGE SCALE GENOMIC DNA]</scope>
    <source>
        <strain evidence="2 3">C2</strain>
    </source>
</reference>
<proteinExistence type="predicted"/>
<feature type="region of interest" description="Disordered" evidence="1">
    <location>
        <begin position="1"/>
        <end position="21"/>
    </location>
</feature>
<dbReference type="VEuPathDB" id="FungiDB:RhiirFUN_013095"/>
<organism evidence="2 3">
    <name type="scientific">Rhizophagus irregularis</name>
    <dbReference type="NCBI Taxonomy" id="588596"/>
    <lineage>
        <taxon>Eukaryota</taxon>
        <taxon>Fungi</taxon>
        <taxon>Fungi incertae sedis</taxon>
        <taxon>Mucoromycota</taxon>
        <taxon>Glomeromycotina</taxon>
        <taxon>Glomeromycetes</taxon>
        <taxon>Glomerales</taxon>
        <taxon>Glomeraceae</taxon>
        <taxon>Rhizophagus</taxon>
    </lineage>
</organism>
<accession>A0A2N1MRI4</accession>
<gene>
    <name evidence="2" type="ORF">RhiirC2_787786</name>
</gene>
<feature type="compositionally biased region" description="Basic and acidic residues" evidence="1">
    <location>
        <begin position="154"/>
        <end position="164"/>
    </location>
</feature>
<feature type="region of interest" description="Disordered" evidence="1">
    <location>
        <begin position="144"/>
        <end position="164"/>
    </location>
</feature>
<reference evidence="2 3" key="2">
    <citation type="submission" date="2017-10" db="EMBL/GenBank/DDBJ databases">
        <title>Extensive intraspecific genome diversity in a model arbuscular mycorrhizal fungus.</title>
        <authorList>
            <person name="Chen E.C.H."/>
            <person name="Morin E."/>
            <person name="Baudet D."/>
            <person name="Noel J."/>
            <person name="Ndikumana S."/>
            <person name="Charron P."/>
            <person name="St-Onge C."/>
            <person name="Giorgi J."/>
            <person name="Grigoriev I.V."/>
            <person name="Roux C."/>
            <person name="Martin F.M."/>
            <person name="Corradi N."/>
        </authorList>
    </citation>
    <scope>NUCLEOTIDE SEQUENCE [LARGE SCALE GENOMIC DNA]</scope>
    <source>
        <strain evidence="2 3">C2</strain>
    </source>
</reference>
<sequence>MVRETCSKSYNNSKSDNPNNLIKCRKTTNSITTAASPIVLKEPENNLTLIIKVTLEKKDNSIECDDPSSNMDNLFAANGSMKEPTSRSHSASALKNTVNNNNTNRNINKLKYTGRNNSKIAKNLKNQGSVSEIISLDSSNDISNDDISNDDIPDNSHIETSDDSHLNSLTYKPKFATPEILAILVNEAKIMFLRARNLPPAAYNNTLVKLVAQGFTETSKTASFLRSKLNAYYADHQSCLNTEARAYGQNYIINNENPIAQVIDSWWKDDKDAVDAFRMLIASAIKIHIINILKCKEEPHISNAPALNEVKTLDYITHDLHLLHNNATNYANNIDQLESSISNRSHRRERERRRERDRGSYGHSGGFGRK</sequence>
<feature type="region of interest" description="Disordered" evidence="1">
    <location>
        <begin position="338"/>
        <end position="370"/>
    </location>
</feature>
<evidence type="ECO:0000256" key="1">
    <source>
        <dbReference type="SAM" id="MobiDB-lite"/>
    </source>
</evidence>
<dbReference type="VEuPathDB" id="FungiDB:FUN_005015"/>
<dbReference type="VEuPathDB" id="FungiDB:RhiirA1_543264"/>
<dbReference type="EMBL" id="LLXL01001481">
    <property type="protein sequence ID" value="PKK64249.1"/>
    <property type="molecule type" value="Genomic_DNA"/>
</dbReference>
<comment type="caution">
    <text evidence="2">The sequence shown here is derived from an EMBL/GenBank/DDBJ whole genome shotgun (WGS) entry which is preliminary data.</text>
</comment>